<dbReference type="PROSITE" id="PS51664">
    <property type="entry name" value="YCAO"/>
    <property type="match status" value="1"/>
</dbReference>
<dbReference type="NCBIfam" id="TIGR03882">
    <property type="entry name" value="cyclo_dehyd_2"/>
    <property type="match status" value="1"/>
</dbReference>
<keyword evidence="3" id="KW-1185">Reference proteome</keyword>
<dbReference type="InterPro" id="IPR003776">
    <property type="entry name" value="YcaO-like_dom"/>
</dbReference>
<dbReference type="PANTHER" id="PTHR37809">
    <property type="entry name" value="RIBOSOMAL PROTEIN S12 METHYLTHIOTRANSFERASE ACCESSORY FACTOR YCAO"/>
    <property type="match status" value="1"/>
</dbReference>
<dbReference type="InterPro" id="IPR022291">
    <property type="entry name" value="Bacteriocin_synth_cyclodeHase"/>
</dbReference>
<dbReference type="AlphaFoldDB" id="A0A421B504"/>
<evidence type="ECO:0000313" key="2">
    <source>
        <dbReference type="EMBL" id="RLK59471.1"/>
    </source>
</evidence>
<proteinExistence type="predicted"/>
<dbReference type="Gene3D" id="3.30.40.250">
    <property type="match status" value="1"/>
</dbReference>
<evidence type="ECO:0000259" key="1">
    <source>
        <dbReference type="PROSITE" id="PS51664"/>
    </source>
</evidence>
<dbReference type="RefSeq" id="WP_121392239.1">
    <property type="nucleotide sequence ID" value="NZ_RCDD01000002.1"/>
</dbReference>
<accession>A0A421B504</accession>
<dbReference type="OrthoDB" id="2379922at2"/>
<dbReference type="InterPro" id="IPR027624">
    <property type="entry name" value="TOMM_cyclo_SagD"/>
</dbReference>
<dbReference type="Gene3D" id="3.30.160.660">
    <property type="match status" value="1"/>
</dbReference>
<dbReference type="Gene3D" id="3.40.50.720">
    <property type="entry name" value="NAD(P)-binding Rossmann-like Domain"/>
    <property type="match status" value="1"/>
</dbReference>
<name>A0A421B504_9PSEU</name>
<dbReference type="GO" id="GO:0016740">
    <property type="term" value="F:transferase activity"/>
    <property type="evidence" value="ECO:0007669"/>
    <property type="project" value="UniProtKB-KW"/>
</dbReference>
<dbReference type="Gene3D" id="3.30.1330.230">
    <property type="match status" value="1"/>
</dbReference>
<organism evidence="2 3">
    <name type="scientific">Actinokineospora cianjurensis</name>
    <dbReference type="NCBI Taxonomy" id="585224"/>
    <lineage>
        <taxon>Bacteria</taxon>
        <taxon>Bacillati</taxon>
        <taxon>Actinomycetota</taxon>
        <taxon>Actinomycetes</taxon>
        <taxon>Pseudonocardiales</taxon>
        <taxon>Pseudonocardiaceae</taxon>
        <taxon>Actinokineospora</taxon>
    </lineage>
</organism>
<comment type="caution">
    <text evidence="2">The sequence shown here is derived from an EMBL/GenBank/DDBJ whole genome shotgun (WGS) entry which is preliminary data.</text>
</comment>
<dbReference type="PANTHER" id="PTHR37809:SF1">
    <property type="entry name" value="RIBOSOMAL PROTEIN S12 METHYLTHIOTRANSFERASE ACCESSORY FACTOR YCAO"/>
    <property type="match status" value="1"/>
</dbReference>
<dbReference type="EMBL" id="RCDD01000002">
    <property type="protein sequence ID" value="RLK59471.1"/>
    <property type="molecule type" value="Genomic_DNA"/>
</dbReference>
<dbReference type="GO" id="GO:0005840">
    <property type="term" value="C:ribosome"/>
    <property type="evidence" value="ECO:0007669"/>
    <property type="project" value="UniProtKB-KW"/>
</dbReference>
<dbReference type="Proteomes" id="UP000282454">
    <property type="component" value="Unassembled WGS sequence"/>
</dbReference>
<dbReference type="Pfam" id="PF02624">
    <property type="entry name" value="YcaO"/>
    <property type="match status" value="1"/>
</dbReference>
<keyword evidence="2" id="KW-0689">Ribosomal protein</keyword>
<gene>
    <name evidence="2" type="ORF">CLV68_3960</name>
</gene>
<reference evidence="2 3" key="1">
    <citation type="submission" date="2018-10" db="EMBL/GenBank/DDBJ databases">
        <title>Genomic Encyclopedia of Archaeal and Bacterial Type Strains, Phase II (KMG-II): from individual species to whole genera.</title>
        <authorList>
            <person name="Goeker M."/>
        </authorList>
    </citation>
    <scope>NUCLEOTIDE SEQUENCE [LARGE SCALE GENOMIC DNA]</scope>
    <source>
        <strain evidence="2 3">DSM 45657</strain>
    </source>
</reference>
<sequence length="651" mass="71375">MAAEHATPIAILGNGLLANALIKRPGVHQATSVAEVDAGCRMIVVATDGWDDSAYHSVRAVAARFGRPWLPVRTELGRIVIGPVEQPGVPGCGICVERRRAQISATNDGVEAVHRAHGTVLATRSSSWLTTLAADVATSLVLREADRLTSKQDEPRAACGYLDIDLASLVVRRHEFLPDPLCPNCGYLPDDSPVLAHIRRTRQPKPAPDHYRIRSVADELPALMGLYVDSECGLIRSVSKDQDGGVVIAAAPVGLRIEAREFGFGRSRNYRDSQVTAILEALERYGGVRPGGKRTSVRASYAEVRDNAVNPRTLGLYPADRYLAPGFRFQPFSETQPYRWVWGYSFARQDSILVPETYAYYGVSRLPEADIPFVFETSNGCALGSCAAEAILHGVLEIAERDAFLMAWYARLPVPRIDLDSAVDKAIPLTANALRAETGYEVMAFDTTTEQGIPCVWVMAVDPVGDGERPKAVCAAGAHLDPEHAIENALNELGPIVADLIRRHRFDRERARSLATDPGLVVEMADHSLLYANPEVFSRLDFLASSGPSIPISAMAQPTAFRNDDLEDDLDELVRRYLNTGLDVIVVDQTTPEHRAGDFSCVKVIIPGTLPMTFGHDLRRVDGLPRLYDIPSRLGRRLRRQDVNPHPHPFP</sequence>
<evidence type="ECO:0000313" key="3">
    <source>
        <dbReference type="Proteomes" id="UP000282454"/>
    </source>
</evidence>
<dbReference type="NCBIfam" id="TIGR03604">
    <property type="entry name" value="TOMM_cyclo_SagD"/>
    <property type="match status" value="1"/>
</dbReference>
<feature type="domain" description="YcaO" evidence="1">
    <location>
        <begin position="263"/>
        <end position="651"/>
    </location>
</feature>
<protein>
    <submittedName>
        <fullName evidence="2">Ribosomal protein S12 methylthiotransferase accessory factor</fullName>
    </submittedName>
</protein>
<keyword evidence="2" id="KW-0687">Ribonucleoprotein</keyword>
<keyword evidence="2" id="KW-0808">Transferase</keyword>